<organism evidence="1 2">
    <name type="scientific">Catenaria anguillulae PL171</name>
    <dbReference type="NCBI Taxonomy" id="765915"/>
    <lineage>
        <taxon>Eukaryota</taxon>
        <taxon>Fungi</taxon>
        <taxon>Fungi incertae sedis</taxon>
        <taxon>Blastocladiomycota</taxon>
        <taxon>Blastocladiomycetes</taxon>
        <taxon>Blastocladiales</taxon>
        <taxon>Catenariaceae</taxon>
        <taxon>Catenaria</taxon>
    </lineage>
</organism>
<dbReference type="PANTHER" id="PTHR46586:SF3">
    <property type="entry name" value="ANKYRIN REPEAT-CONTAINING PROTEIN"/>
    <property type="match status" value="1"/>
</dbReference>
<protein>
    <recommendedName>
        <fullName evidence="3">Ankyrin repeat-containing domain protein</fullName>
    </recommendedName>
</protein>
<dbReference type="InterPro" id="IPR036770">
    <property type="entry name" value="Ankyrin_rpt-contain_sf"/>
</dbReference>
<dbReference type="AlphaFoldDB" id="A0A1Y2HME5"/>
<dbReference type="Gene3D" id="1.25.40.20">
    <property type="entry name" value="Ankyrin repeat-containing domain"/>
    <property type="match status" value="1"/>
</dbReference>
<gene>
    <name evidence="1" type="ORF">BCR44DRAFT_35390</name>
</gene>
<accession>A0A1Y2HME5</accession>
<dbReference type="PANTHER" id="PTHR46586">
    <property type="entry name" value="ANKYRIN REPEAT-CONTAINING PROTEIN"/>
    <property type="match status" value="1"/>
</dbReference>
<evidence type="ECO:0000313" key="2">
    <source>
        <dbReference type="Proteomes" id="UP000193411"/>
    </source>
</evidence>
<sequence>MYEMDRTRPSPSTIMHSPADPYLTLELADCTLAIAVQRAAVASLWNPVAISQPLNVLPRSTVPLPTKVALMHLPHVDLDFATKLNDVSLLRLMLAWSTRPGGRPVNYSDPITLAMLAGHVRALDWWIDESGLCFKWNVAAIKAACINGRIDVLEWWAERGFPHLSDMEFVADVIFAATEGGHVHVLDWLWSHLPNAQDRFVEAVHDVSYQYYGTPIMKMAAKSGCIAVLEWWIAKAKSKLSKTPSLAPIVAAALYHGHEHVLEWCKLHPNVIKQQRIFPWNMVGASPLTTAVMNGLRGWIDELSLLVLPNEYWSASRMACQRDTQALEWLQQKGYLVGSRYQLTSIAASSLQPATKTIDTLEWIHKHVDATIPAHEETHETVWEPMFGACGVGKVHVLDWLVLHGNKIGQDGLAECFHAATRNCHVNVLDWLLMQSAISSDQLRGMASGIVSLVDCDLATWNWWLEHCGPLDKFAECFDSFIFYGQEDNRDCLAILQLWLDHVKSVCFGASSIKAAIASGHLEALEWFLHTAHVSQESFRAAFFARSCGSCPKLLLWFWANAAQLGLSLFNQDSEPIQWEPLEDPIPTHLARIMLKMPHAPIYEIETLSECDCVPMLQFLCDGNTMPCVHNVDLESVLIVASSNELYHVLDWWKMRSGLQIVQCPRAIMEGEVRITPGIKRWWLETGLCDTIVDYVSSEGQEEDW</sequence>
<dbReference type="OrthoDB" id="10691357at2759"/>
<keyword evidence="2" id="KW-1185">Reference proteome</keyword>
<evidence type="ECO:0000313" key="1">
    <source>
        <dbReference type="EMBL" id="ORZ35755.1"/>
    </source>
</evidence>
<dbReference type="SUPFAM" id="SSF48403">
    <property type="entry name" value="Ankyrin repeat"/>
    <property type="match status" value="1"/>
</dbReference>
<proteinExistence type="predicted"/>
<comment type="caution">
    <text evidence="1">The sequence shown here is derived from an EMBL/GenBank/DDBJ whole genome shotgun (WGS) entry which is preliminary data.</text>
</comment>
<dbReference type="Proteomes" id="UP000193411">
    <property type="component" value="Unassembled WGS sequence"/>
</dbReference>
<dbReference type="InterPro" id="IPR052050">
    <property type="entry name" value="SecEffector_AnkRepeat"/>
</dbReference>
<dbReference type="EMBL" id="MCFL01000020">
    <property type="protein sequence ID" value="ORZ35755.1"/>
    <property type="molecule type" value="Genomic_DNA"/>
</dbReference>
<reference evidence="1 2" key="1">
    <citation type="submission" date="2016-07" db="EMBL/GenBank/DDBJ databases">
        <title>Pervasive Adenine N6-methylation of Active Genes in Fungi.</title>
        <authorList>
            <consortium name="DOE Joint Genome Institute"/>
            <person name="Mondo S.J."/>
            <person name="Dannebaum R.O."/>
            <person name="Kuo R.C."/>
            <person name="Labutti K."/>
            <person name="Haridas S."/>
            <person name="Kuo A."/>
            <person name="Salamov A."/>
            <person name="Ahrendt S.R."/>
            <person name="Lipzen A."/>
            <person name="Sullivan W."/>
            <person name="Andreopoulos W.B."/>
            <person name="Clum A."/>
            <person name="Lindquist E."/>
            <person name="Daum C."/>
            <person name="Ramamoorthy G.K."/>
            <person name="Gryganskyi A."/>
            <person name="Culley D."/>
            <person name="Magnuson J.K."/>
            <person name="James T.Y."/>
            <person name="O'Malley M.A."/>
            <person name="Stajich J.E."/>
            <person name="Spatafora J.W."/>
            <person name="Visel A."/>
            <person name="Grigoriev I.V."/>
        </authorList>
    </citation>
    <scope>NUCLEOTIDE SEQUENCE [LARGE SCALE GENOMIC DNA]</scope>
    <source>
        <strain evidence="1 2">PL171</strain>
    </source>
</reference>
<name>A0A1Y2HME5_9FUNG</name>
<evidence type="ECO:0008006" key="3">
    <source>
        <dbReference type="Google" id="ProtNLM"/>
    </source>
</evidence>